<dbReference type="SUPFAM" id="SSF52172">
    <property type="entry name" value="CheY-like"/>
    <property type="match status" value="1"/>
</dbReference>
<evidence type="ECO:0000256" key="1">
    <source>
        <dbReference type="ARBA" id="ARBA00023015"/>
    </source>
</evidence>
<dbReference type="GO" id="GO:0003700">
    <property type="term" value="F:DNA-binding transcription factor activity"/>
    <property type="evidence" value="ECO:0007669"/>
    <property type="project" value="InterPro"/>
</dbReference>
<sequence>MQANDDFSLSHILIIDNEIHGRNALMNILREKNCRISHAFDGLQGYERAVANRPDLILSNIQLPKLNGVTLCRRLKANPFTNDIPMIFYGQEENPENRLEAFRSGAVDYIPNDCSDFEVIARIAVHLSLASKKRLIQSMGLGQNQDMNSFPTFSPRPASCQETLDDALVVSIVQKYVQEHLNEPLSISHLAEVAGMHEKRLTKAFQDHLNISVFEFVRDTRMHEAKRLLLETSLRTLTIAAEIGYSSSANFSTAFQQFYGVSPSVFRKNKGNVDEARQSEHA</sequence>
<dbReference type="SMART" id="SM00342">
    <property type="entry name" value="HTH_ARAC"/>
    <property type="match status" value="1"/>
</dbReference>
<reference evidence="7" key="1">
    <citation type="journal article" date="2014" name="Int. J. Syst. Evol. Microbiol.">
        <title>Complete genome sequence of Corynebacterium casei LMG S-19264T (=DSM 44701T), isolated from a smear-ripened cheese.</title>
        <authorList>
            <consortium name="US DOE Joint Genome Institute (JGI-PGF)"/>
            <person name="Walter F."/>
            <person name="Albersmeier A."/>
            <person name="Kalinowski J."/>
            <person name="Ruckert C."/>
        </authorList>
    </citation>
    <scope>NUCLEOTIDE SEQUENCE</scope>
    <source>
        <strain evidence="7">KCTC 23732</strain>
    </source>
</reference>
<dbReference type="PRINTS" id="PR00032">
    <property type="entry name" value="HTHARAC"/>
</dbReference>
<dbReference type="PROSITE" id="PS01124">
    <property type="entry name" value="HTH_ARAC_FAMILY_2"/>
    <property type="match status" value="1"/>
</dbReference>
<comment type="caution">
    <text evidence="4">Lacks conserved residue(s) required for the propagation of feature annotation.</text>
</comment>
<dbReference type="AlphaFoldDB" id="A0A918JJN4"/>
<gene>
    <name evidence="7" type="ORF">GCM10011450_13210</name>
</gene>
<organism evidence="7 8">
    <name type="scientific">Advenella faeciporci</name>
    <dbReference type="NCBI Taxonomy" id="797535"/>
    <lineage>
        <taxon>Bacteria</taxon>
        <taxon>Pseudomonadati</taxon>
        <taxon>Pseudomonadota</taxon>
        <taxon>Betaproteobacteria</taxon>
        <taxon>Burkholderiales</taxon>
        <taxon>Alcaligenaceae</taxon>
    </lineage>
</organism>
<dbReference type="SMART" id="SM00448">
    <property type="entry name" value="REC"/>
    <property type="match status" value="1"/>
</dbReference>
<feature type="domain" description="HTH araC/xylS-type" evidence="5">
    <location>
        <begin position="171"/>
        <end position="269"/>
    </location>
</feature>
<dbReference type="GO" id="GO:0043565">
    <property type="term" value="F:sequence-specific DNA binding"/>
    <property type="evidence" value="ECO:0007669"/>
    <property type="project" value="InterPro"/>
</dbReference>
<dbReference type="InterPro" id="IPR011006">
    <property type="entry name" value="CheY-like_superfamily"/>
</dbReference>
<dbReference type="SUPFAM" id="SSF46689">
    <property type="entry name" value="Homeodomain-like"/>
    <property type="match status" value="2"/>
</dbReference>
<dbReference type="Pfam" id="PF12833">
    <property type="entry name" value="HTH_18"/>
    <property type="match status" value="1"/>
</dbReference>
<feature type="domain" description="Response regulatory" evidence="6">
    <location>
        <begin position="11"/>
        <end position="127"/>
    </location>
</feature>
<accession>A0A918JJN4</accession>
<keyword evidence="1" id="KW-0805">Transcription regulation</keyword>
<dbReference type="InterPro" id="IPR009057">
    <property type="entry name" value="Homeodomain-like_sf"/>
</dbReference>
<dbReference type="PANTHER" id="PTHR43280">
    <property type="entry name" value="ARAC-FAMILY TRANSCRIPTIONAL REGULATOR"/>
    <property type="match status" value="1"/>
</dbReference>
<dbReference type="GO" id="GO:0000160">
    <property type="term" value="P:phosphorelay signal transduction system"/>
    <property type="evidence" value="ECO:0007669"/>
    <property type="project" value="InterPro"/>
</dbReference>
<evidence type="ECO:0000256" key="2">
    <source>
        <dbReference type="ARBA" id="ARBA00023125"/>
    </source>
</evidence>
<name>A0A918JJN4_9BURK</name>
<dbReference type="InterPro" id="IPR001789">
    <property type="entry name" value="Sig_transdc_resp-reg_receiver"/>
</dbReference>
<evidence type="ECO:0008006" key="9">
    <source>
        <dbReference type="Google" id="ProtNLM"/>
    </source>
</evidence>
<evidence type="ECO:0000313" key="7">
    <source>
        <dbReference type="EMBL" id="GGW84572.1"/>
    </source>
</evidence>
<dbReference type="PANTHER" id="PTHR43280:SF2">
    <property type="entry name" value="HTH-TYPE TRANSCRIPTIONAL REGULATOR EXSA"/>
    <property type="match status" value="1"/>
</dbReference>
<proteinExistence type="predicted"/>
<dbReference type="Gene3D" id="1.10.10.60">
    <property type="entry name" value="Homeodomain-like"/>
    <property type="match status" value="1"/>
</dbReference>
<dbReference type="Gene3D" id="3.40.50.2300">
    <property type="match status" value="1"/>
</dbReference>
<evidence type="ECO:0000259" key="5">
    <source>
        <dbReference type="PROSITE" id="PS01124"/>
    </source>
</evidence>
<dbReference type="InterPro" id="IPR018060">
    <property type="entry name" value="HTH_AraC"/>
</dbReference>
<dbReference type="Pfam" id="PF00072">
    <property type="entry name" value="Response_reg"/>
    <property type="match status" value="1"/>
</dbReference>
<evidence type="ECO:0000313" key="8">
    <source>
        <dbReference type="Proteomes" id="UP000608345"/>
    </source>
</evidence>
<evidence type="ECO:0000256" key="4">
    <source>
        <dbReference type="PROSITE-ProRule" id="PRU00169"/>
    </source>
</evidence>
<keyword evidence="3" id="KW-0804">Transcription</keyword>
<dbReference type="EMBL" id="BMYS01000007">
    <property type="protein sequence ID" value="GGW84572.1"/>
    <property type="molecule type" value="Genomic_DNA"/>
</dbReference>
<dbReference type="InterPro" id="IPR020449">
    <property type="entry name" value="Tscrpt_reg_AraC-type_HTH"/>
</dbReference>
<dbReference type="PROSITE" id="PS50110">
    <property type="entry name" value="RESPONSE_REGULATORY"/>
    <property type="match status" value="1"/>
</dbReference>
<reference evidence="7" key="2">
    <citation type="submission" date="2020-09" db="EMBL/GenBank/DDBJ databases">
        <authorList>
            <person name="Sun Q."/>
            <person name="Kim S."/>
        </authorList>
    </citation>
    <scope>NUCLEOTIDE SEQUENCE</scope>
    <source>
        <strain evidence="7">KCTC 23732</strain>
    </source>
</reference>
<evidence type="ECO:0000256" key="3">
    <source>
        <dbReference type="ARBA" id="ARBA00023163"/>
    </source>
</evidence>
<comment type="caution">
    <text evidence="7">The sequence shown here is derived from an EMBL/GenBank/DDBJ whole genome shotgun (WGS) entry which is preliminary data.</text>
</comment>
<keyword evidence="8" id="KW-1185">Reference proteome</keyword>
<evidence type="ECO:0000259" key="6">
    <source>
        <dbReference type="PROSITE" id="PS50110"/>
    </source>
</evidence>
<keyword evidence="2" id="KW-0238">DNA-binding</keyword>
<dbReference type="RefSeq" id="WP_189384680.1">
    <property type="nucleotide sequence ID" value="NZ_BAABFY010000053.1"/>
</dbReference>
<protein>
    <recommendedName>
        <fullName evidence="9">DNA-binding response regulator</fullName>
    </recommendedName>
</protein>
<dbReference type="Proteomes" id="UP000608345">
    <property type="component" value="Unassembled WGS sequence"/>
</dbReference>